<keyword evidence="7" id="KW-0560">Oxidoreductase</keyword>
<evidence type="ECO:0000259" key="10">
    <source>
        <dbReference type="Pfam" id="PF14749"/>
    </source>
</evidence>
<dbReference type="GO" id="GO:0055088">
    <property type="term" value="P:lipid homeostasis"/>
    <property type="evidence" value="ECO:0007669"/>
    <property type="project" value="TreeGrafter"/>
</dbReference>
<keyword evidence="6" id="KW-0276">Fatty acid metabolism</keyword>
<keyword evidence="12" id="KW-1185">Reference proteome</keyword>
<dbReference type="InterPro" id="IPR046373">
    <property type="entry name" value="Acyl-CoA_Oxase/DH_mid-dom_sf"/>
</dbReference>
<dbReference type="GO" id="GO:0003997">
    <property type="term" value="F:acyl-CoA oxidase activity"/>
    <property type="evidence" value="ECO:0007669"/>
    <property type="project" value="InterPro"/>
</dbReference>
<name>A0A914UL59_9BILA</name>
<comment type="subcellular location">
    <subcellularLocation>
        <location evidence="2">Peroxisome</location>
    </subcellularLocation>
</comment>
<evidence type="ECO:0000256" key="3">
    <source>
        <dbReference type="ARBA" id="ARBA00006288"/>
    </source>
</evidence>
<evidence type="ECO:0000256" key="2">
    <source>
        <dbReference type="ARBA" id="ARBA00004275"/>
    </source>
</evidence>
<evidence type="ECO:0000256" key="5">
    <source>
        <dbReference type="ARBA" id="ARBA00022827"/>
    </source>
</evidence>
<dbReference type="Gene3D" id="1.20.140.10">
    <property type="entry name" value="Butyryl-CoA Dehydrogenase, subunit A, domain 3"/>
    <property type="match status" value="2"/>
</dbReference>
<dbReference type="PANTHER" id="PTHR10909">
    <property type="entry name" value="ELECTRON TRANSPORT OXIDOREDUCTASE"/>
    <property type="match status" value="1"/>
</dbReference>
<evidence type="ECO:0000256" key="6">
    <source>
        <dbReference type="ARBA" id="ARBA00022832"/>
    </source>
</evidence>
<comment type="cofactor">
    <cofactor evidence="1">
        <name>FAD</name>
        <dbReference type="ChEBI" id="CHEBI:57692"/>
    </cofactor>
</comment>
<dbReference type="PANTHER" id="PTHR10909:SF351">
    <property type="entry name" value="ACYL-COENZYME A OXIDASE"/>
    <property type="match status" value="1"/>
</dbReference>
<feature type="domain" description="Acyl-CoA oxidase C-alpha1" evidence="11">
    <location>
        <begin position="206"/>
        <end position="367"/>
    </location>
</feature>
<evidence type="ECO:0000256" key="1">
    <source>
        <dbReference type="ARBA" id="ARBA00001974"/>
    </source>
</evidence>
<dbReference type="InterPro" id="IPR009100">
    <property type="entry name" value="AcylCoA_DH/oxidase_NM_dom_sf"/>
</dbReference>
<evidence type="ECO:0000256" key="4">
    <source>
        <dbReference type="ARBA" id="ARBA00022630"/>
    </source>
</evidence>
<dbReference type="FunFam" id="2.40.110.10:FF:000003">
    <property type="entry name" value="Acyl-coenzyme A oxidase"/>
    <property type="match status" value="1"/>
</dbReference>
<dbReference type="Pfam" id="PF22924">
    <property type="entry name" value="ACOX_C_alpha1"/>
    <property type="match status" value="1"/>
</dbReference>
<dbReference type="InterPro" id="IPR037069">
    <property type="entry name" value="AcylCoA_DH/ox_N_sf"/>
</dbReference>
<dbReference type="InterPro" id="IPR036250">
    <property type="entry name" value="AcylCo_DH-like_C"/>
</dbReference>
<dbReference type="AlphaFoldDB" id="A0A914UL59"/>
<dbReference type="InterPro" id="IPR012258">
    <property type="entry name" value="Acyl-CoA_oxidase"/>
</dbReference>
<comment type="similarity">
    <text evidence="3">Belongs to the acyl-CoA oxidase family.</text>
</comment>
<evidence type="ECO:0000259" key="11">
    <source>
        <dbReference type="Pfam" id="PF22924"/>
    </source>
</evidence>
<dbReference type="Gene3D" id="1.10.540.10">
    <property type="entry name" value="Acyl-CoA dehydrogenase/oxidase, N-terminal domain"/>
    <property type="match status" value="1"/>
</dbReference>
<keyword evidence="8" id="KW-0443">Lipid metabolism</keyword>
<dbReference type="GO" id="GO:0071949">
    <property type="term" value="F:FAD binding"/>
    <property type="evidence" value="ECO:0007669"/>
    <property type="project" value="InterPro"/>
</dbReference>
<dbReference type="FunFam" id="1.20.140.10:FF:000005">
    <property type="entry name" value="Acyl-coenzyme A oxidase"/>
    <property type="match status" value="1"/>
</dbReference>
<feature type="domain" description="Acyl-coenzyme A oxidase N-terminal" evidence="10">
    <location>
        <begin position="21"/>
        <end position="59"/>
    </location>
</feature>
<dbReference type="Pfam" id="PF14749">
    <property type="entry name" value="Acyl-CoA_ox_N"/>
    <property type="match status" value="1"/>
</dbReference>
<dbReference type="SUPFAM" id="SSF56645">
    <property type="entry name" value="Acyl-CoA dehydrogenase NM domain-like"/>
    <property type="match status" value="1"/>
</dbReference>
<sequence length="452" mass="50140">MAEHGPAINVLDYETGHHFSNLIMARDSHPFELHYGMFLPTLRGQGTDEQQEKWIPLALIRAIVGTYAQTELGHGTNLRKLEVTSTYDPKTQEFVLHSPTVTATKWWPGGLGKTSNYAIVVAQLWTLGKCYGPHPFLVQLRDLETHQPLPGIKLGDIGPKLGFNANDNGFLIFDHLRIPRDQMLMRHAQVLPNGEYVKPAHSKLGYGTMVYVRSMMIGDQGLQLGIAATIAIRYSAIRRQGEMVEGQGEVKVLDYQTQQYRIFPQMAKAYAYIFASTKVRDMYTKNMKLMKSGNVSLLPELHALSSGLKAVVTWEVAQGIEQCRLACGGHGFSQASGFPELYAQTVAGCTYEGENIVLLLQVSKFLVKAARQVRSGEAALLAEVAEYLGVVGANRSTFSQSQNFSDKIVIEAFEHVARRLVFSALDKLDHLRGEGVGPEEAWNRTSVELCKA</sequence>
<accession>A0A914UL59</accession>
<dbReference type="GO" id="GO:0033540">
    <property type="term" value="P:fatty acid beta-oxidation using acyl-CoA oxidase"/>
    <property type="evidence" value="ECO:0007669"/>
    <property type="project" value="TreeGrafter"/>
</dbReference>
<dbReference type="SUPFAM" id="SSF47203">
    <property type="entry name" value="Acyl-CoA dehydrogenase C-terminal domain-like"/>
    <property type="match status" value="1"/>
</dbReference>
<evidence type="ECO:0000313" key="13">
    <source>
        <dbReference type="WBParaSite" id="PSAMB.scaffold10806size3821.g33616.t1"/>
    </source>
</evidence>
<keyword evidence="5" id="KW-0274">FAD</keyword>
<dbReference type="InterPro" id="IPR029320">
    <property type="entry name" value="Acyl-CoA_ox_N"/>
</dbReference>
<dbReference type="Gene3D" id="2.40.110.10">
    <property type="entry name" value="Butyryl-CoA Dehydrogenase, subunit A, domain 2"/>
    <property type="match status" value="1"/>
</dbReference>
<dbReference type="InterPro" id="IPR055060">
    <property type="entry name" value="ACOX_C_alpha1"/>
</dbReference>
<evidence type="ECO:0000256" key="7">
    <source>
        <dbReference type="ARBA" id="ARBA00023002"/>
    </source>
</evidence>
<keyword evidence="9" id="KW-0576">Peroxisome</keyword>
<keyword evidence="4" id="KW-0285">Flavoprotein</keyword>
<evidence type="ECO:0000256" key="8">
    <source>
        <dbReference type="ARBA" id="ARBA00023098"/>
    </source>
</evidence>
<dbReference type="Proteomes" id="UP000887566">
    <property type="component" value="Unplaced"/>
</dbReference>
<dbReference type="WBParaSite" id="PSAMB.scaffold10806size3821.g33616.t1">
    <property type="protein sequence ID" value="PSAMB.scaffold10806size3821.g33616.t1"/>
    <property type="gene ID" value="PSAMB.scaffold10806size3821.g33616"/>
</dbReference>
<dbReference type="GO" id="GO:0005777">
    <property type="term" value="C:peroxisome"/>
    <property type="evidence" value="ECO:0007669"/>
    <property type="project" value="UniProtKB-SubCell"/>
</dbReference>
<evidence type="ECO:0000313" key="12">
    <source>
        <dbReference type="Proteomes" id="UP000887566"/>
    </source>
</evidence>
<evidence type="ECO:0000256" key="9">
    <source>
        <dbReference type="ARBA" id="ARBA00023140"/>
    </source>
</evidence>
<protein>
    <submittedName>
        <fullName evidence="13">Acyl-coenzyme A oxidase N-terminal domain-containing protein</fullName>
    </submittedName>
</protein>
<proteinExistence type="inferred from homology"/>
<organism evidence="12 13">
    <name type="scientific">Plectus sambesii</name>
    <dbReference type="NCBI Taxonomy" id="2011161"/>
    <lineage>
        <taxon>Eukaryota</taxon>
        <taxon>Metazoa</taxon>
        <taxon>Ecdysozoa</taxon>
        <taxon>Nematoda</taxon>
        <taxon>Chromadorea</taxon>
        <taxon>Plectida</taxon>
        <taxon>Plectina</taxon>
        <taxon>Plectoidea</taxon>
        <taxon>Plectidae</taxon>
        <taxon>Plectus</taxon>
    </lineage>
</organism>
<dbReference type="GO" id="GO:0005504">
    <property type="term" value="F:fatty acid binding"/>
    <property type="evidence" value="ECO:0007669"/>
    <property type="project" value="TreeGrafter"/>
</dbReference>
<reference evidence="13" key="1">
    <citation type="submission" date="2022-11" db="UniProtKB">
        <authorList>
            <consortium name="WormBaseParasite"/>
        </authorList>
    </citation>
    <scope>IDENTIFICATION</scope>
</reference>